<comment type="subcellular location">
    <subcellularLocation>
        <location evidence="1">Nucleus</location>
    </subcellularLocation>
</comment>
<evidence type="ECO:0000313" key="10">
    <source>
        <dbReference type="RefSeq" id="XP_065653450.1"/>
    </source>
</evidence>
<evidence type="ECO:0000256" key="3">
    <source>
        <dbReference type="ARBA" id="ARBA00019693"/>
    </source>
</evidence>
<evidence type="ECO:0000256" key="5">
    <source>
        <dbReference type="ARBA" id="ARBA00023159"/>
    </source>
</evidence>
<gene>
    <name evidence="10" type="primary">LOC136071858</name>
</gene>
<organism evidence="9 10">
    <name type="scientific">Hydra vulgaris</name>
    <name type="common">Hydra</name>
    <name type="synonym">Hydra attenuata</name>
    <dbReference type="NCBI Taxonomy" id="6087"/>
    <lineage>
        <taxon>Eukaryota</taxon>
        <taxon>Metazoa</taxon>
        <taxon>Cnidaria</taxon>
        <taxon>Hydrozoa</taxon>
        <taxon>Hydroidolina</taxon>
        <taxon>Anthoathecata</taxon>
        <taxon>Aplanulata</taxon>
        <taxon>Hydridae</taxon>
        <taxon>Hydra</taxon>
    </lineage>
</organism>
<dbReference type="Pfam" id="PF11277">
    <property type="entry name" value="Med24_N"/>
    <property type="match status" value="1"/>
</dbReference>
<keyword evidence="7" id="KW-0539">Nucleus</keyword>
<evidence type="ECO:0000256" key="2">
    <source>
        <dbReference type="ARBA" id="ARBA00007864"/>
    </source>
</evidence>
<dbReference type="GeneID" id="136071858"/>
<keyword evidence="4" id="KW-0805">Transcription regulation</keyword>
<evidence type="ECO:0000313" key="9">
    <source>
        <dbReference type="Proteomes" id="UP001652625"/>
    </source>
</evidence>
<keyword evidence="6" id="KW-0804">Transcription</keyword>
<sequence length="931" mass="105153">MGSEVNNAMVIMMREKISIVDLLSSSKITSSLLKSQMFIEHLIHFTFIGSTKNTQFLNYLNEGISLQVFQPMIVTERILKLSLGTSIISFSGAIDVLKKCINVSVNSSSGSKSNICKLISSVVVWLFENTIDTFKLMNDCIEEKNFTDPQTCMSVIAKAHGFLEKLICTKEYEDMNVLGKSLLSGKDLSALQSHMQSFFSMQFDKMKSQNMLISHSLYAELERYLNELIKLASRYLNPPLLISTKPQQIPYKASQLFLQFQVLEYMSKSSNQLADVISIFYQNPSALCENCYNLFEYAVHNIITCVNNLELQAFTAFLFIKIPAILRHLEPRYKKVNGEQSLITKICQLIVNDSNIQNLNKKFECNSYTVFVNQCRINNGLDTAQHQQLIALNRCVQLNENSDGLVSKMLIMSKKGIDSMKILLSSPSENREKISQELMQLINLGDLQLLLVTLAALDQLDSLLNMLLKINKFAERSVEGNKEVLSDVRADMFNNTFVLLGYIELLFGSQIFKEVKPYEDAFFLTWRRNCKLVTSHKHYSQSVFDEMLEYLLSANNTLITNNAQWDEYCCCAGSILRELTHAHLRRHITTEVLQIVCEGFKNKRPALCICAIVWLCTQYRTMPSSERVRTVKIIKLLKRPLSNNINSARTAILIPILNMYSSQLDEVLQFDPPKGTPAPTELPKSGASLFLSIVSDATGRTDGGHVHIDLEMIGKFRDCFLIMGPNQFAKAIIMLILDSGNEDDIILNETLSLCLFLLEPIKLLEVVFKKLLCSFFNSKYLADPHGLSLARCLGKVFGITLFLNETKLSESKMREAVRPAKLAKSEDCDVSQKDLLIQSFECLLHTILSHLMNKEASATSVFIMNLLDQIAMATSGLHQSVSIEQNVVSKLLENAPSKLSREMLSLLCDLSTTQGFEIASTYFFKNTMITV</sequence>
<protein>
    <recommendedName>
        <fullName evidence="3">Mediator of RNA polymerase II transcription subunit 24</fullName>
    </recommendedName>
    <alternativeName>
        <fullName evidence="8">Mediator complex subunit 24</fullName>
    </alternativeName>
</protein>
<reference evidence="10" key="1">
    <citation type="submission" date="2025-08" db="UniProtKB">
        <authorList>
            <consortium name="RefSeq"/>
        </authorList>
    </citation>
    <scope>IDENTIFICATION</scope>
</reference>
<evidence type="ECO:0000256" key="1">
    <source>
        <dbReference type="ARBA" id="ARBA00004123"/>
    </source>
</evidence>
<comment type="similarity">
    <text evidence="2">Belongs to the Mediator complex subunit 24 family.</text>
</comment>
<evidence type="ECO:0000256" key="8">
    <source>
        <dbReference type="ARBA" id="ARBA00031960"/>
    </source>
</evidence>
<proteinExistence type="inferred from homology"/>
<evidence type="ECO:0000256" key="4">
    <source>
        <dbReference type="ARBA" id="ARBA00023015"/>
    </source>
</evidence>
<keyword evidence="5" id="KW-0010">Activator</keyword>
<dbReference type="PANTHER" id="PTHR12898">
    <property type="entry name" value="MEDIATOR OF RNA POLYMERASE II TRANSCRIPTION SUBUNIT 24"/>
    <property type="match status" value="1"/>
</dbReference>
<evidence type="ECO:0000256" key="7">
    <source>
        <dbReference type="ARBA" id="ARBA00023242"/>
    </source>
</evidence>
<keyword evidence="9" id="KW-1185">Reference proteome</keyword>
<evidence type="ECO:0000256" key="6">
    <source>
        <dbReference type="ARBA" id="ARBA00023163"/>
    </source>
</evidence>
<dbReference type="Proteomes" id="UP001652625">
    <property type="component" value="Chromosome 05"/>
</dbReference>
<dbReference type="RefSeq" id="XP_065653450.1">
    <property type="nucleotide sequence ID" value="XM_065797378.1"/>
</dbReference>
<dbReference type="PANTHER" id="PTHR12898:SF1">
    <property type="entry name" value="MEDIATOR OF RNA POLYMERASE II TRANSCRIPTION SUBUNIT 24"/>
    <property type="match status" value="1"/>
</dbReference>
<dbReference type="InterPro" id="IPR021429">
    <property type="entry name" value="Mediator_Med24"/>
</dbReference>
<name>A0ABM4BW43_HYDVU</name>
<accession>A0ABM4BW43</accession>